<dbReference type="EMBL" id="CP000804">
    <property type="protein sequence ID" value="ABU58105.1"/>
    <property type="molecule type" value="Genomic_DNA"/>
</dbReference>
<protein>
    <recommendedName>
        <fullName evidence="11 12">DNA repair protein RadA</fullName>
    </recommendedName>
</protein>
<dbReference type="GO" id="GO:0008270">
    <property type="term" value="F:zinc ion binding"/>
    <property type="evidence" value="ECO:0007669"/>
    <property type="project" value="UniProtKB-KW"/>
</dbReference>
<evidence type="ECO:0000256" key="12">
    <source>
        <dbReference type="NCBIfam" id="TIGR00416"/>
    </source>
</evidence>
<keyword evidence="15" id="KW-0489">Methyltransferase</keyword>
<dbReference type="GO" id="GO:0004176">
    <property type="term" value="F:ATP-dependent peptidase activity"/>
    <property type="evidence" value="ECO:0007669"/>
    <property type="project" value="InterPro"/>
</dbReference>
<keyword evidence="6 13" id="KW-0862">Zinc</keyword>
<dbReference type="STRING" id="383372.Rcas_2017"/>
<dbReference type="GO" id="GO:0000725">
    <property type="term" value="P:recombinational repair"/>
    <property type="evidence" value="ECO:0007669"/>
    <property type="project" value="UniProtKB-UniRule"/>
</dbReference>
<dbReference type="GO" id="GO:0008168">
    <property type="term" value="F:methyltransferase activity"/>
    <property type="evidence" value="ECO:0007669"/>
    <property type="project" value="UniProtKB-KW"/>
</dbReference>
<dbReference type="HOGENOM" id="CLU_018264_0_1_0"/>
<evidence type="ECO:0000256" key="1">
    <source>
        <dbReference type="ARBA" id="ARBA00022723"/>
    </source>
</evidence>
<dbReference type="Gene3D" id="3.30.230.10">
    <property type="match status" value="1"/>
</dbReference>
<evidence type="ECO:0000313" key="16">
    <source>
        <dbReference type="Proteomes" id="UP000000263"/>
    </source>
</evidence>
<keyword evidence="2 11" id="KW-0547">Nucleotide-binding</keyword>
<dbReference type="KEGG" id="rca:Rcas_2017"/>
<keyword evidence="1 11" id="KW-0479">Metal-binding</keyword>
<feature type="binding site" evidence="11">
    <location>
        <begin position="96"/>
        <end position="103"/>
    </location>
    <ligand>
        <name>ATP</name>
        <dbReference type="ChEBI" id="CHEBI:30616"/>
    </ligand>
</feature>
<keyword evidence="4 13" id="KW-0863">Zinc-finger</keyword>
<keyword evidence="15" id="KW-0808">Transferase</keyword>
<dbReference type="Pfam" id="PF18073">
    <property type="entry name" value="Zn_ribbon_LapB"/>
    <property type="match status" value="1"/>
</dbReference>
<dbReference type="RefSeq" id="WP_012120529.1">
    <property type="nucleotide sequence ID" value="NC_009767.1"/>
</dbReference>
<dbReference type="PANTHER" id="PTHR32472:SF10">
    <property type="entry name" value="DNA REPAIR PROTEIN RADA-LIKE PROTEIN"/>
    <property type="match status" value="1"/>
</dbReference>
<dbReference type="InterPro" id="IPR020568">
    <property type="entry name" value="Ribosomal_Su5_D2-typ_SF"/>
</dbReference>
<feature type="short sequence motif" description="RadA KNRFG motif" evidence="11">
    <location>
        <begin position="253"/>
        <end position="257"/>
    </location>
</feature>
<comment type="domain">
    <text evidence="11">The middle region has homology to RecA with ATPase motifs including the RadA KNRFG motif, while the C-terminus is homologous to Lon protease.</text>
</comment>
<keyword evidence="3 11" id="KW-0227">DNA damage</keyword>
<dbReference type="InterPro" id="IPR041166">
    <property type="entry name" value="Rubredoxin_2"/>
</dbReference>
<evidence type="ECO:0000256" key="11">
    <source>
        <dbReference type="HAMAP-Rule" id="MF_01498"/>
    </source>
</evidence>
<dbReference type="InterPro" id="IPR003593">
    <property type="entry name" value="AAA+_ATPase"/>
</dbReference>
<dbReference type="Proteomes" id="UP000000263">
    <property type="component" value="Chromosome"/>
</dbReference>
<evidence type="ECO:0000256" key="5">
    <source>
        <dbReference type="ARBA" id="ARBA00022801"/>
    </source>
</evidence>
<keyword evidence="7 11" id="KW-0067">ATP-binding</keyword>
<evidence type="ECO:0000256" key="3">
    <source>
        <dbReference type="ARBA" id="ARBA00022763"/>
    </source>
</evidence>
<dbReference type="GO" id="GO:0032259">
    <property type="term" value="P:methylation"/>
    <property type="evidence" value="ECO:0007669"/>
    <property type="project" value="UniProtKB-KW"/>
</dbReference>
<dbReference type="PROSITE" id="PS50162">
    <property type="entry name" value="RECA_2"/>
    <property type="match status" value="1"/>
</dbReference>
<dbReference type="PANTHER" id="PTHR32472">
    <property type="entry name" value="DNA REPAIR PROTEIN RADA"/>
    <property type="match status" value="1"/>
</dbReference>
<dbReference type="GO" id="GO:0140664">
    <property type="term" value="F:ATP-dependent DNA damage sensor activity"/>
    <property type="evidence" value="ECO:0007669"/>
    <property type="project" value="InterPro"/>
</dbReference>
<dbReference type="GO" id="GO:0003684">
    <property type="term" value="F:damaged DNA binding"/>
    <property type="evidence" value="ECO:0007669"/>
    <property type="project" value="InterPro"/>
</dbReference>
<dbReference type="GO" id="GO:0006508">
    <property type="term" value="P:proteolysis"/>
    <property type="evidence" value="ECO:0007669"/>
    <property type="project" value="InterPro"/>
</dbReference>
<feature type="region of interest" description="Lon-protease-like" evidence="11">
    <location>
        <begin position="352"/>
        <end position="464"/>
    </location>
</feature>
<dbReference type="PRINTS" id="PR01874">
    <property type="entry name" value="DNAREPAIRADA"/>
</dbReference>
<comment type="function">
    <text evidence="13">DNA-dependent ATPase involved in processing of recombination intermediates, plays a role in repairing DNA breaks. Stimulates the branch migration of RecA-mediated strand transfer reactions, allowing the 3' invading strand to extend heteroduplex DNA faster. Binds ssDNA in the presence of ADP but not other nucleotides, has ATPase activity that is stimulated by ssDNA and various branched DNA structures, but inhibited by SSB. Does not have RecA's homology-searching function.</text>
</comment>
<dbReference type="SUPFAM" id="SSF52540">
    <property type="entry name" value="P-loop containing nucleoside triphosphate hydrolases"/>
    <property type="match status" value="1"/>
</dbReference>
<comment type="similarity">
    <text evidence="11 13">Belongs to the RecA family. RadA subfamily.</text>
</comment>
<dbReference type="CDD" id="cd01121">
    <property type="entry name" value="RadA_SMS_N"/>
    <property type="match status" value="1"/>
</dbReference>
<dbReference type="OrthoDB" id="9803906at2"/>
<dbReference type="GO" id="GO:0004252">
    <property type="term" value="F:serine-type endopeptidase activity"/>
    <property type="evidence" value="ECO:0007669"/>
    <property type="project" value="InterPro"/>
</dbReference>
<dbReference type="Pfam" id="PF13481">
    <property type="entry name" value="AAA_25"/>
    <property type="match status" value="1"/>
</dbReference>
<dbReference type="NCBIfam" id="TIGR00416">
    <property type="entry name" value="sms"/>
    <property type="match status" value="1"/>
</dbReference>
<evidence type="ECO:0000256" key="2">
    <source>
        <dbReference type="ARBA" id="ARBA00022741"/>
    </source>
</evidence>
<evidence type="ECO:0000256" key="8">
    <source>
        <dbReference type="ARBA" id="ARBA00023016"/>
    </source>
</evidence>
<reference evidence="15 16" key="1">
    <citation type="submission" date="2007-08" db="EMBL/GenBank/DDBJ databases">
        <title>Complete sequence of Roseiflexus castenholzii DSM 13941.</title>
        <authorList>
            <consortium name="US DOE Joint Genome Institute"/>
            <person name="Copeland A."/>
            <person name="Lucas S."/>
            <person name="Lapidus A."/>
            <person name="Barry K."/>
            <person name="Glavina del Rio T."/>
            <person name="Dalin E."/>
            <person name="Tice H."/>
            <person name="Pitluck S."/>
            <person name="Thompson L.S."/>
            <person name="Brettin T."/>
            <person name="Bruce D."/>
            <person name="Detter J.C."/>
            <person name="Han C."/>
            <person name="Tapia R."/>
            <person name="Schmutz J."/>
            <person name="Larimer F."/>
            <person name="Land M."/>
            <person name="Hauser L."/>
            <person name="Kyrpides N."/>
            <person name="Mikhailova N."/>
            <person name="Bryant D.A."/>
            <person name="Hanada S."/>
            <person name="Tsukatani Y."/>
            <person name="Richardson P."/>
        </authorList>
    </citation>
    <scope>NUCLEOTIDE SEQUENCE [LARGE SCALE GENOMIC DNA]</scope>
    <source>
        <strain evidence="16">DSM 13941 / HLO8</strain>
    </source>
</reference>
<comment type="function">
    <text evidence="11">Plays a role in repairing double-strand DNA breaks, probably involving stabilizing or processing branched DNA or blocked replication forks.</text>
</comment>
<evidence type="ECO:0000256" key="10">
    <source>
        <dbReference type="ARBA" id="ARBA00023204"/>
    </source>
</evidence>
<dbReference type="Gene3D" id="3.40.50.300">
    <property type="entry name" value="P-loop containing nucleotide triphosphate hydrolases"/>
    <property type="match status" value="1"/>
</dbReference>
<feature type="domain" description="RecA family profile 1" evidence="14">
    <location>
        <begin position="67"/>
        <end position="216"/>
    </location>
</feature>
<dbReference type="AlphaFoldDB" id="A7NKT5"/>
<evidence type="ECO:0000256" key="13">
    <source>
        <dbReference type="RuleBase" id="RU003555"/>
    </source>
</evidence>
<dbReference type="InterPro" id="IPR020588">
    <property type="entry name" value="RecA_ATP-bd"/>
</dbReference>
<dbReference type="SUPFAM" id="SSF54211">
    <property type="entry name" value="Ribosomal protein S5 domain 2-like"/>
    <property type="match status" value="1"/>
</dbReference>
<evidence type="ECO:0000256" key="6">
    <source>
        <dbReference type="ARBA" id="ARBA00022833"/>
    </source>
</evidence>
<dbReference type="GO" id="GO:0005524">
    <property type="term" value="F:ATP binding"/>
    <property type="evidence" value="ECO:0007669"/>
    <property type="project" value="UniProtKB-UniRule"/>
</dbReference>
<dbReference type="GO" id="GO:0005829">
    <property type="term" value="C:cytosol"/>
    <property type="evidence" value="ECO:0007669"/>
    <property type="project" value="TreeGrafter"/>
</dbReference>
<name>A7NKT5_ROSCS</name>
<accession>A7NKT5</accession>
<keyword evidence="10 11" id="KW-0234">DNA repair</keyword>
<dbReference type="eggNOG" id="COG1066">
    <property type="taxonomic scope" value="Bacteria"/>
</dbReference>
<sequence length="464" mass="49753">MTKVRTVFVCQQCGSQQSRWMGRCPDCGTWDSLVEQTERRDAASRSRAITSGFQGRPVGLRDVAIGGFTRLPVLGREFVGVLGGGLVPGSVVLIGGEPGIGKSSLLLQVAAHFADHVGPALYVSAEESVQQIKLRAARMGLEPERLLVYSETNLNAILDQVAAIKPQLVVVDSIQTVYLEELSSAAGSVSQVREGALRLLRVAKEHAIPMFLVGHVTKEGAIAGPRVLEHIVDVVLYLEGDRFHQYRLLRGVKNRFGSTDEVGVFEMTAHGLREVPNPSQAFLSERTVNAPGSAVAVTMEGTRPILVEVQALTAHSAGAQPRRTANGFDMNRLLMLVAVLTKRVGLPLFNQDVYVNIVGGLRIDEPAVDLAVAVAIASSFRNMRVRQDLAMVGEVGLAGELRSAGQLERRLTEASGLGFTCALCPETAHLPCIEGLGVITARALADAIETALRDCDTGTHENQS</sequence>
<dbReference type="InterPro" id="IPR004504">
    <property type="entry name" value="DNA_repair_RadA"/>
</dbReference>
<keyword evidence="5" id="KW-0378">Hydrolase</keyword>
<dbReference type="HAMAP" id="MF_01498">
    <property type="entry name" value="RadA_bact"/>
    <property type="match status" value="1"/>
</dbReference>
<keyword evidence="16" id="KW-1185">Reference proteome</keyword>
<evidence type="ECO:0000313" key="15">
    <source>
        <dbReference type="EMBL" id="ABU58105.1"/>
    </source>
</evidence>
<dbReference type="FunFam" id="3.40.50.300:FF:000050">
    <property type="entry name" value="DNA repair protein RadA"/>
    <property type="match status" value="1"/>
</dbReference>
<evidence type="ECO:0000259" key="14">
    <source>
        <dbReference type="PROSITE" id="PS50162"/>
    </source>
</evidence>
<evidence type="ECO:0000256" key="7">
    <source>
        <dbReference type="ARBA" id="ARBA00022840"/>
    </source>
</evidence>
<organism evidence="15 16">
    <name type="scientific">Roseiflexus castenholzii (strain DSM 13941 / HLO8)</name>
    <dbReference type="NCBI Taxonomy" id="383372"/>
    <lineage>
        <taxon>Bacteria</taxon>
        <taxon>Bacillati</taxon>
        <taxon>Chloroflexota</taxon>
        <taxon>Chloroflexia</taxon>
        <taxon>Chloroflexales</taxon>
        <taxon>Roseiflexineae</taxon>
        <taxon>Roseiflexaceae</taxon>
        <taxon>Roseiflexus</taxon>
    </lineage>
</organism>
<proteinExistence type="inferred from homology"/>
<evidence type="ECO:0000256" key="9">
    <source>
        <dbReference type="ARBA" id="ARBA00023125"/>
    </source>
</evidence>
<evidence type="ECO:0000256" key="4">
    <source>
        <dbReference type="ARBA" id="ARBA00022771"/>
    </source>
</evidence>
<gene>
    <name evidence="11" type="primary">radA</name>
    <name evidence="15" type="ordered locus">Rcas_2017</name>
</gene>
<dbReference type="InterPro" id="IPR027417">
    <property type="entry name" value="P-loop_NTPase"/>
</dbReference>
<keyword evidence="9 11" id="KW-0238">DNA-binding</keyword>
<dbReference type="Pfam" id="PF13541">
    <property type="entry name" value="ChlI"/>
    <property type="match status" value="1"/>
</dbReference>
<dbReference type="InterPro" id="IPR014721">
    <property type="entry name" value="Ribsml_uS5_D2-typ_fold_subgr"/>
</dbReference>
<dbReference type="SMART" id="SM00382">
    <property type="entry name" value="AAA"/>
    <property type="match status" value="1"/>
</dbReference>
<keyword evidence="8 11" id="KW-0346">Stress response</keyword>